<dbReference type="PROSITE" id="PS50123">
    <property type="entry name" value="CHER"/>
    <property type="match status" value="1"/>
</dbReference>
<feature type="coiled-coil region" evidence="6">
    <location>
        <begin position="1142"/>
        <end position="1176"/>
    </location>
</feature>
<evidence type="ECO:0000256" key="5">
    <source>
        <dbReference type="PROSITE-ProRule" id="PRU00169"/>
    </source>
</evidence>
<dbReference type="InterPro" id="IPR011006">
    <property type="entry name" value="CheY-like_superfamily"/>
</dbReference>
<feature type="domain" description="Histidine kinase" evidence="7">
    <location>
        <begin position="1183"/>
        <end position="1402"/>
    </location>
</feature>
<dbReference type="InterPro" id="IPR013767">
    <property type="entry name" value="PAS_fold"/>
</dbReference>
<dbReference type="InterPro" id="IPR036097">
    <property type="entry name" value="HisK_dim/P_sf"/>
</dbReference>
<dbReference type="NCBIfam" id="TIGR00229">
    <property type="entry name" value="sensory_box"/>
    <property type="match status" value="2"/>
</dbReference>
<organism evidence="13 14">
    <name type="scientific">Pseudorhodoferax soli</name>
    <dbReference type="NCBI Taxonomy" id="545864"/>
    <lineage>
        <taxon>Bacteria</taxon>
        <taxon>Pseudomonadati</taxon>
        <taxon>Pseudomonadota</taxon>
        <taxon>Betaproteobacteria</taxon>
        <taxon>Burkholderiales</taxon>
        <taxon>Comamonadaceae</taxon>
    </lineage>
</organism>
<dbReference type="SUPFAM" id="SSF52172">
    <property type="entry name" value="CheY-like"/>
    <property type="match status" value="1"/>
</dbReference>
<dbReference type="SUPFAM" id="SSF47757">
    <property type="entry name" value="Chemotaxis receptor methyltransferase CheR, N-terminal domain"/>
    <property type="match status" value="1"/>
</dbReference>
<dbReference type="EMBL" id="QPJK01000003">
    <property type="protein sequence ID" value="RCW72490.1"/>
    <property type="molecule type" value="Genomic_DNA"/>
</dbReference>
<evidence type="ECO:0000313" key="13">
    <source>
        <dbReference type="EMBL" id="RCW72490.1"/>
    </source>
</evidence>
<dbReference type="EC" id="2.7.13.3" evidence="2"/>
<evidence type="ECO:0000259" key="12">
    <source>
        <dbReference type="PROSITE" id="PS50123"/>
    </source>
</evidence>
<keyword evidence="6" id="KW-0175">Coiled coil</keyword>
<dbReference type="Pfam" id="PF00989">
    <property type="entry name" value="PAS"/>
    <property type="match status" value="2"/>
</dbReference>
<dbReference type="InterPro" id="IPR035909">
    <property type="entry name" value="CheB_C"/>
</dbReference>
<name>A0A368XWN5_9BURK</name>
<feature type="domain" description="Response regulatory" evidence="8">
    <location>
        <begin position="1425"/>
        <end position="1541"/>
    </location>
</feature>
<reference evidence="13 14" key="1">
    <citation type="submission" date="2018-07" db="EMBL/GenBank/DDBJ databases">
        <title>Genomic Encyclopedia of Type Strains, Phase IV (KMG-IV): sequencing the most valuable type-strain genomes for metagenomic binning, comparative biology and taxonomic classification.</title>
        <authorList>
            <person name="Goeker M."/>
        </authorList>
    </citation>
    <scope>NUCLEOTIDE SEQUENCE [LARGE SCALE GENOMIC DNA]</scope>
    <source>
        <strain evidence="13 14">DSM 21634</strain>
    </source>
</reference>
<dbReference type="InterPro" id="IPR000673">
    <property type="entry name" value="Sig_transdc_resp-reg_Me-estase"/>
</dbReference>
<dbReference type="PANTHER" id="PTHR24422">
    <property type="entry name" value="CHEMOTAXIS PROTEIN METHYLTRANSFERASE"/>
    <property type="match status" value="1"/>
</dbReference>
<keyword evidence="4" id="KW-0378">Hydrolase</keyword>
<dbReference type="SUPFAM" id="SSF53335">
    <property type="entry name" value="S-adenosyl-L-methionine-dependent methyltransferases"/>
    <property type="match status" value="1"/>
</dbReference>
<dbReference type="InterPro" id="IPR000780">
    <property type="entry name" value="CheR_MeTrfase"/>
</dbReference>
<gene>
    <name evidence="13" type="ORF">DES41_10395</name>
</gene>
<dbReference type="SUPFAM" id="SSF55874">
    <property type="entry name" value="ATPase domain of HSP90 chaperone/DNA topoisomerase II/histidine kinase"/>
    <property type="match status" value="1"/>
</dbReference>
<dbReference type="PROSITE" id="PS50109">
    <property type="entry name" value="HIS_KIN"/>
    <property type="match status" value="1"/>
</dbReference>
<feature type="domain" description="PAC" evidence="10">
    <location>
        <begin position="1098"/>
        <end position="1151"/>
    </location>
</feature>
<keyword evidence="3 4" id="KW-0145">Chemotaxis</keyword>
<evidence type="ECO:0000259" key="10">
    <source>
        <dbReference type="PROSITE" id="PS50113"/>
    </source>
</evidence>
<dbReference type="GO" id="GO:0006935">
    <property type="term" value="P:chemotaxis"/>
    <property type="evidence" value="ECO:0007669"/>
    <property type="project" value="UniProtKB-UniRule"/>
</dbReference>
<dbReference type="InterPro" id="IPR000014">
    <property type="entry name" value="PAS"/>
</dbReference>
<dbReference type="InterPro" id="IPR022641">
    <property type="entry name" value="CheR_N"/>
</dbReference>
<feature type="active site" evidence="4">
    <location>
        <position position="162"/>
    </location>
</feature>
<dbReference type="InterPro" id="IPR005467">
    <property type="entry name" value="His_kinase_dom"/>
</dbReference>
<dbReference type="Pfam" id="PF02518">
    <property type="entry name" value="HATPase_c"/>
    <property type="match status" value="1"/>
</dbReference>
<feature type="domain" description="PAS" evidence="9">
    <location>
        <begin position="899"/>
        <end position="969"/>
    </location>
</feature>
<accession>A0A368XWN5</accession>
<dbReference type="CDD" id="cd00082">
    <property type="entry name" value="HisKA"/>
    <property type="match status" value="1"/>
</dbReference>
<feature type="domain" description="PAC" evidence="10">
    <location>
        <begin position="848"/>
        <end position="898"/>
    </location>
</feature>
<evidence type="ECO:0000256" key="3">
    <source>
        <dbReference type="ARBA" id="ARBA00022500"/>
    </source>
</evidence>
<dbReference type="SMART" id="SM00138">
    <property type="entry name" value="MeTrc"/>
    <property type="match status" value="1"/>
</dbReference>
<dbReference type="InterPro" id="IPR050903">
    <property type="entry name" value="Bact_Chemotaxis_MeTrfase"/>
</dbReference>
<dbReference type="GO" id="GO:0000156">
    <property type="term" value="F:phosphorelay response regulator activity"/>
    <property type="evidence" value="ECO:0007669"/>
    <property type="project" value="InterPro"/>
</dbReference>
<feature type="modified residue" description="4-aspartylphosphate" evidence="5">
    <location>
        <position position="1474"/>
    </location>
</feature>
<dbReference type="CDD" id="cd17580">
    <property type="entry name" value="REC_2_DhkD-like"/>
    <property type="match status" value="1"/>
</dbReference>
<dbReference type="Pfam" id="PF01339">
    <property type="entry name" value="CheB_methylest"/>
    <property type="match status" value="1"/>
</dbReference>
<dbReference type="GO" id="GO:0000155">
    <property type="term" value="F:phosphorelay sensor kinase activity"/>
    <property type="evidence" value="ECO:0007669"/>
    <property type="project" value="InterPro"/>
</dbReference>
<protein>
    <recommendedName>
        <fullName evidence="2">histidine kinase</fullName>
        <ecNumber evidence="2">2.7.13.3</ecNumber>
    </recommendedName>
</protein>
<dbReference type="SUPFAM" id="SSF52738">
    <property type="entry name" value="Methylesterase CheB, C-terminal domain"/>
    <property type="match status" value="1"/>
</dbReference>
<feature type="active site" evidence="4">
    <location>
        <position position="43"/>
    </location>
</feature>
<evidence type="ECO:0000259" key="7">
    <source>
        <dbReference type="PROSITE" id="PS50109"/>
    </source>
</evidence>
<dbReference type="Pfam" id="PF00512">
    <property type="entry name" value="HisKA"/>
    <property type="match status" value="1"/>
</dbReference>
<dbReference type="Gene3D" id="1.20.120.330">
    <property type="entry name" value="Nucleotidyltransferases domain 2"/>
    <property type="match status" value="1"/>
</dbReference>
<sequence length="1546" mass="168839">MTDQRPEDEIDPDLPELEMAERQDDAIPTHGYHMLPVVAIGGSAGSIGALHQLLQHTPPGSGLAFVVVVHLSPDHESELAGMLQKSTRMPVVQVRETVRMQAETVYVIPPRKAMRTVDNQLQLLDLPAERQRHVVVDTFFRALAESHGPHATAVVLSGGDGDGAIGIKRIKERGGLTIAQEPDEAEVSGMPRTAVNTGMVDWVLPIAEIAPRIVQYHRNEYALRLPPEAGPQIAQPGRSPAADESTLREVLGFLRMRTGRDFSYYKRATILRRIGRRMQVNGVAELPDYLACLRTRPGEAGALLQDLLISVTNFFRDGDCFTALQAHVASLFRGKSAADPVRVWVSACATGEEAYSIAMLLSEHARALEVPPPIQIFATDLDDEAIRVAREGVYPATIEADVSEERLRRFFVKEHRGYRVRREVREMVLFAVHDVLKDSPFSKLDLITCRNLLIYLGREAQTRVFETFHFALLPAGMLFLGASESVEDGSALFSVVDKKHRLYMQRSTPRIGMPLRAGPGTLALALEAQNAARTGPVVSGAARNPLRTGTLPPTMPDLGGRVSSWAEAHFRLLEHVAPPSLLVDAEHEILHLSPSAGRYLQHGGGEPSRNLLRVVHPALRIELRAALFRAAQNASSVDLPVLEVDLGGDGAERVAVQVTPLPDVAPGFLLVLFRSVPEGAQDAGQAVAAPPASNDSAVHHLDRELERLKSHLRDTVEQYEASTEELKASNEELQAMNEELRSATEELETSREELQSINEELTTVNQELKSKVDELGHANSDMHNLMDATAIATVFLDRELRITRFTPSAVALFNLIPTDVGRPLSDLTSHLDYPRLGSDAARVLERLAPIEHEVDEEGGNRFLVRMLPYRTLDDHIGGVVLTFVDITERKRGQEALRQSEERFSAIAEQATVGLVQATLEGRISFVNRSYCAMLGYDEKELLGRNVLDLVAPDDRPRSAELFARLPQGEAFQLEKRSLCKDGSLKWTFNSVSLLTDAQGLPGTVLVVSTDISERKHAEDALRNSEERLRLVLENATEFAIFSTDLERRITGWNTGAQRLLGYQEADAVGRPLDMLFTEEDQAAGAPQREVQAALRDGRALDDRLHRRQDGSIFWASGVLMPMHGPSGKVVGFVKVMRDQSATRRAQEEIERSQAEMAAALQEKEAARATLEAADSAKGHFLAVLSHELRNPLASISGAAKLLLAEQAEPATRQRAAGIVDRQSLVVKNLLDDLLDVSRLQLGRLGLRRVPVLLEDVVRSALETARPAIDAGRHSLAVELPSEPVVLDADPLRMSQVLSNLLTNAAKYTPDGGRIGLEARRESSEQLAICVSDNGIGLEAQEIDALFEMFAQGGAIGERTGHGLGIGLALVRSIVALHGGAVQGESAGRGLGCRFTVRLPLPQDMTPEQALRQAAPPEPAAAGLQQVLLVDDNEDAAWSLAMAMEMNGRSVTTAATGSEALALAAELRPHAVVLDIGLPDLSGYEVARRMRESDWGRQAVLVAATGWGQENDRQAAREAGFDGHLVKPVDVAELLALLDQLRSARRA</sequence>
<dbReference type="InterPro" id="IPR036890">
    <property type="entry name" value="HATPase_C_sf"/>
</dbReference>
<feature type="domain" description="CheB-type methylesterase" evidence="11">
    <location>
        <begin position="28"/>
        <end position="220"/>
    </location>
</feature>
<evidence type="ECO:0000259" key="9">
    <source>
        <dbReference type="PROSITE" id="PS50112"/>
    </source>
</evidence>
<dbReference type="Gene3D" id="3.30.565.10">
    <property type="entry name" value="Histidine kinase-like ATPase, C-terminal domain"/>
    <property type="match status" value="1"/>
</dbReference>
<dbReference type="Pfam" id="PF00072">
    <property type="entry name" value="Response_reg"/>
    <property type="match status" value="1"/>
</dbReference>
<feature type="domain" description="PAC" evidence="10">
    <location>
        <begin position="971"/>
        <end position="1023"/>
    </location>
</feature>
<proteinExistence type="predicted"/>
<dbReference type="InterPro" id="IPR000700">
    <property type="entry name" value="PAS-assoc_C"/>
</dbReference>
<dbReference type="SMART" id="SM00388">
    <property type="entry name" value="HisKA"/>
    <property type="match status" value="1"/>
</dbReference>
<dbReference type="Gene3D" id="1.10.287.130">
    <property type="match status" value="1"/>
</dbReference>
<keyword evidence="5" id="KW-0597">Phosphoprotein</keyword>
<evidence type="ECO:0000313" key="14">
    <source>
        <dbReference type="Proteomes" id="UP000252884"/>
    </source>
</evidence>
<dbReference type="SMART" id="SM00448">
    <property type="entry name" value="REC"/>
    <property type="match status" value="1"/>
</dbReference>
<dbReference type="PROSITE" id="PS50113">
    <property type="entry name" value="PAC"/>
    <property type="match status" value="3"/>
</dbReference>
<comment type="catalytic activity">
    <reaction evidence="1">
        <text>ATP + protein L-histidine = ADP + protein N-phospho-L-histidine.</text>
        <dbReference type="EC" id="2.7.13.3"/>
    </reaction>
</comment>
<dbReference type="Gene3D" id="3.30.450.20">
    <property type="entry name" value="PAS domain"/>
    <property type="match status" value="3"/>
</dbReference>
<dbReference type="SMART" id="SM00086">
    <property type="entry name" value="PAC"/>
    <property type="match status" value="2"/>
</dbReference>
<dbReference type="InterPro" id="IPR001789">
    <property type="entry name" value="Sig_transdc_resp-reg_receiver"/>
</dbReference>
<evidence type="ECO:0000259" key="11">
    <source>
        <dbReference type="PROSITE" id="PS50122"/>
    </source>
</evidence>
<dbReference type="GO" id="GO:0005737">
    <property type="term" value="C:cytoplasm"/>
    <property type="evidence" value="ECO:0007669"/>
    <property type="project" value="InterPro"/>
</dbReference>
<evidence type="ECO:0000256" key="2">
    <source>
        <dbReference type="ARBA" id="ARBA00012438"/>
    </source>
</evidence>
<dbReference type="PROSITE" id="PS50110">
    <property type="entry name" value="RESPONSE_REGULATORY"/>
    <property type="match status" value="1"/>
</dbReference>
<dbReference type="InterPro" id="IPR003594">
    <property type="entry name" value="HATPase_dom"/>
</dbReference>
<evidence type="ECO:0000256" key="6">
    <source>
        <dbReference type="SAM" id="Coils"/>
    </source>
</evidence>
<dbReference type="Gene3D" id="3.40.50.180">
    <property type="entry name" value="Methylesterase CheB, C-terminal domain"/>
    <property type="match status" value="1"/>
</dbReference>
<dbReference type="GO" id="GO:0008757">
    <property type="term" value="F:S-adenosylmethionine-dependent methyltransferase activity"/>
    <property type="evidence" value="ECO:0007669"/>
    <property type="project" value="InterPro"/>
</dbReference>
<dbReference type="PRINTS" id="PR00996">
    <property type="entry name" value="CHERMTFRASE"/>
</dbReference>
<evidence type="ECO:0000259" key="8">
    <source>
        <dbReference type="PROSITE" id="PS50110"/>
    </source>
</evidence>
<evidence type="ECO:0000256" key="4">
    <source>
        <dbReference type="PROSITE-ProRule" id="PRU00050"/>
    </source>
</evidence>
<feature type="coiled-coil region" evidence="6">
    <location>
        <begin position="698"/>
        <end position="778"/>
    </location>
</feature>
<dbReference type="InterPro" id="IPR035965">
    <property type="entry name" value="PAS-like_dom_sf"/>
</dbReference>
<dbReference type="PANTHER" id="PTHR24422:SF27">
    <property type="entry name" value="PROTEIN-GLUTAMATE O-METHYLTRANSFERASE"/>
    <property type="match status" value="1"/>
</dbReference>
<dbReference type="Gene3D" id="3.40.50.2300">
    <property type="match status" value="1"/>
</dbReference>
<dbReference type="Pfam" id="PF01739">
    <property type="entry name" value="CheR"/>
    <property type="match status" value="1"/>
</dbReference>
<dbReference type="GO" id="GO:0008984">
    <property type="term" value="F:protein-glutamate methylesterase activity"/>
    <property type="evidence" value="ECO:0007669"/>
    <property type="project" value="InterPro"/>
</dbReference>
<dbReference type="Gene3D" id="3.40.50.150">
    <property type="entry name" value="Vaccinia Virus protein VP39"/>
    <property type="match status" value="1"/>
</dbReference>
<dbReference type="InterPro" id="IPR022642">
    <property type="entry name" value="CheR_C"/>
</dbReference>
<dbReference type="PROSITE" id="PS50122">
    <property type="entry name" value="CHEB"/>
    <property type="match status" value="1"/>
</dbReference>
<dbReference type="PROSITE" id="PS50112">
    <property type="entry name" value="PAS"/>
    <property type="match status" value="2"/>
</dbReference>
<evidence type="ECO:0000256" key="1">
    <source>
        <dbReference type="ARBA" id="ARBA00000085"/>
    </source>
</evidence>
<dbReference type="SUPFAM" id="SSF47384">
    <property type="entry name" value="Homodimeric domain of signal transducing histidine kinase"/>
    <property type="match status" value="1"/>
</dbReference>
<dbReference type="RefSeq" id="WP_245965677.1">
    <property type="nucleotide sequence ID" value="NZ_QPJK01000003.1"/>
</dbReference>
<dbReference type="Pfam" id="PF03705">
    <property type="entry name" value="CheR_N"/>
    <property type="match status" value="1"/>
</dbReference>
<keyword evidence="14" id="KW-1185">Reference proteome</keyword>
<dbReference type="InterPro" id="IPR003661">
    <property type="entry name" value="HisK_dim/P_dom"/>
</dbReference>
<dbReference type="Proteomes" id="UP000252884">
    <property type="component" value="Unassembled WGS sequence"/>
</dbReference>
<dbReference type="SMART" id="SM00387">
    <property type="entry name" value="HATPase_c"/>
    <property type="match status" value="1"/>
</dbReference>
<dbReference type="InterPro" id="IPR001610">
    <property type="entry name" value="PAC"/>
</dbReference>
<dbReference type="Pfam" id="PF13596">
    <property type="entry name" value="PAS_10"/>
    <property type="match status" value="1"/>
</dbReference>
<dbReference type="SMART" id="SM00091">
    <property type="entry name" value="PAS"/>
    <property type="match status" value="4"/>
</dbReference>
<dbReference type="CDD" id="cd16434">
    <property type="entry name" value="CheB-CheR_fusion"/>
    <property type="match status" value="1"/>
</dbReference>
<feature type="active site" evidence="4">
    <location>
        <position position="70"/>
    </location>
</feature>
<dbReference type="GO" id="GO:0006355">
    <property type="term" value="P:regulation of DNA-templated transcription"/>
    <property type="evidence" value="ECO:0007669"/>
    <property type="project" value="InterPro"/>
</dbReference>
<comment type="caution">
    <text evidence="13">The sequence shown here is derived from an EMBL/GenBank/DDBJ whole genome shotgun (WGS) entry which is preliminary data.</text>
</comment>
<dbReference type="SUPFAM" id="SSF55785">
    <property type="entry name" value="PYP-like sensor domain (PAS domain)"/>
    <property type="match status" value="3"/>
</dbReference>
<dbReference type="InterPro" id="IPR029063">
    <property type="entry name" value="SAM-dependent_MTases_sf"/>
</dbReference>
<feature type="domain" description="PAS" evidence="9">
    <location>
        <begin position="1024"/>
        <end position="1097"/>
    </location>
</feature>
<feature type="domain" description="CheR-type methyltransferase" evidence="12">
    <location>
        <begin position="235"/>
        <end position="486"/>
    </location>
</feature>
<dbReference type="CDD" id="cd00130">
    <property type="entry name" value="PAS"/>
    <property type="match status" value="2"/>
</dbReference>